<accession>G0TT80</accession>
<sequence>MARRRRSATNDLASAARGMAKKTSRSNPLTTSTRHIAVARQACTGQDAEANCEVENNGSPCVPVRGSRIRFIPATRELGLWMRICSHTTLSQSLANTGTLIEADQAVVFAPDDSRFPFSALSEERILVARQAIADAGRLIEHPDIGTGLSCNGGGVPLDFESQKWVAIRKLVELAEAAVPMKFSILSNLTGSGGACNHAADEWTTTPLALQERLKSIKRLQQLKSCHLQLIPSIRRATTKGEVAAVLFGSLASKTDTIEPMPALDALDGQERDTITGVLTQVNDVNPSVDSWDISHLKPFSVSAAAYIVQRRARANTLMRILKSAEFFGLPPFLRSIRVGDRQAHTLSPFTNAVTPRHPLPSSNGLIPSLFPSATDLDPSCYDRPGSNYALVVQDELNHLAYQHCCFGTLVGEADQIVSLLHTSALGMHRAEVGCATVKEVQESFVEGTPAAQVGRELPEDPITPHVLAMATAAQADGNEKVGCFVSGGVRWLCDNRWNSSMSYYALLLVVALPDSCIKEEGEELSSRKPSAMAYYIAAILELTRN</sequence>
<reference evidence="2" key="1">
    <citation type="journal article" date="2012" name="Proc. Natl. Acad. Sci. U.S.A.">
        <title>Antigenic diversity is generated by distinct evolutionary mechanisms in African trypanosome species.</title>
        <authorList>
            <person name="Jackson A.P."/>
            <person name="Berry A."/>
            <person name="Aslett M."/>
            <person name="Allison H.C."/>
            <person name="Burton P."/>
            <person name="Vavrova-Anderson J."/>
            <person name="Brown R."/>
            <person name="Browne H."/>
            <person name="Corton N."/>
            <person name="Hauser H."/>
            <person name="Gamble J."/>
            <person name="Gilderthorp R."/>
            <person name="Marcello L."/>
            <person name="McQuillan J."/>
            <person name="Otto T.D."/>
            <person name="Quail M.A."/>
            <person name="Sanders M.J."/>
            <person name="van Tonder A."/>
            <person name="Ginger M.L."/>
            <person name="Field M.C."/>
            <person name="Barry J.D."/>
            <person name="Hertz-Fowler C."/>
            <person name="Berriman M."/>
        </authorList>
    </citation>
    <scope>NUCLEOTIDE SEQUENCE</scope>
    <source>
        <strain evidence="2">Y486</strain>
    </source>
</reference>
<evidence type="ECO:0000256" key="1">
    <source>
        <dbReference type="SAM" id="MobiDB-lite"/>
    </source>
</evidence>
<evidence type="ECO:0000313" key="2">
    <source>
        <dbReference type="EMBL" id="CCC47161.1"/>
    </source>
</evidence>
<proteinExistence type="predicted"/>
<feature type="region of interest" description="Disordered" evidence="1">
    <location>
        <begin position="1"/>
        <end position="31"/>
    </location>
</feature>
<organism evidence="2">
    <name type="scientific">Trypanosoma vivax (strain Y486)</name>
    <dbReference type="NCBI Taxonomy" id="1055687"/>
    <lineage>
        <taxon>Eukaryota</taxon>
        <taxon>Discoba</taxon>
        <taxon>Euglenozoa</taxon>
        <taxon>Kinetoplastea</taxon>
        <taxon>Metakinetoplastina</taxon>
        <taxon>Trypanosomatida</taxon>
        <taxon>Trypanosomatidae</taxon>
        <taxon>Trypanosoma</taxon>
        <taxon>Duttonella</taxon>
    </lineage>
</organism>
<dbReference type="AlphaFoldDB" id="G0TT80"/>
<dbReference type="EMBL" id="HE573019">
    <property type="protein sequence ID" value="CCC47161.1"/>
    <property type="molecule type" value="Genomic_DNA"/>
</dbReference>
<gene>
    <name evidence="2" type="ORF">TVY486_0303370</name>
</gene>
<dbReference type="VEuPathDB" id="TriTrypDB:TvY486_0303370"/>
<dbReference type="OMA" id="CVIKGLM"/>
<name>G0TT80_TRYVY</name>
<protein>
    <submittedName>
        <fullName evidence="2">Uncharacterized protein</fullName>
    </submittedName>
</protein>